<dbReference type="AlphaFoldDB" id="A0A931BHR1"/>
<accession>A0A931BHR1</accession>
<dbReference type="PANTHER" id="PTHR28055">
    <property type="entry name" value="ALTERED INHERITANCE OF MITOCHONDRIA PROTEIN 41, MITOCHONDRIAL"/>
    <property type="match status" value="1"/>
</dbReference>
<dbReference type="GO" id="GO:0016884">
    <property type="term" value="F:carbon-nitrogen ligase activity, with glutamine as amido-N-donor"/>
    <property type="evidence" value="ECO:0007669"/>
    <property type="project" value="InterPro"/>
</dbReference>
<dbReference type="Gene3D" id="1.10.1510.10">
    <property type="entry name" value="Uncharacterised protein YqeY/AIM41 PF09424, N-terminal domain"/>
    <property type="match status" value="1"/>
</dbReference>
<name>A0A931BHR1_9BACT</name>
<protein>
    <submittedName>
        <fullName evidence="1">GatB/YqeY domain-containing protein</fullName>
    </submittedName>
</protein>
<reference evidence="1 2" key="1">
    <citation type="submission" date="2020-11" db="EMBL/GenBank/DDBJ databases">
        <authorList>
            <person name="Kim M.K."/>
        </authorList>
    </citation>
    <scope>NUCLEOTIDE SEQUENCE [LARGE SCALE GENOMIC DNA]</scope>
    <source>
        <strain evidence="1 2">BT439</strain>
    </source>
</reference>
<proteinExistence type="predicted"/>
<dbReference type="EMBL" id="JADQDP010000003">
    <property type="protein sequence ID" value="MBF9142502.1"/>
    <property type="molecule type" value="Genomic_DNA"/>
</dbReference>
<evidence type="ECO:0000313" key="1">
    <source>
        <dbReference type="EMBL" id="MBF9142502.1"/>
    </source>
</evidence>
<keyword evidence="2" id="KW-1185">Reference proteome</keyword>
<dbReference type="PANTHER" id="PTHR28055:SF1">
    <property type="entry name" value="ALTERED INHERITANCE OF MITOCHONDRIA PROTEIN 41, MITOCHONDRIAL"/>
    <property type="match status" value="1"/>
</dbReference>
<dbReference type="SUPFAM" id="SSF89095">
    <property type="entry name" value="GatB/YqeY motif"/>
    <property type="match status" value="1"/>
</dbReference>
<evidence type="ECO:0000313" key="2">
    <source>
        <dbReference type="Proteomes" id="UP000645610"/>
    </source>
</evidence>
<gene>
    <name evidence="1" type="ORF">I2I01_12700</name>
</gene>
<dbReference type="InterPro" id="IPR019004">
    <property type="entry name" value="YqeY/Aim41"/>
</dbReference>
<comment type="caution">
    <text evidence="1">The sequence shown here is derived from an EMBL/GenBank/DDBJ whole genome shotgun (WGS) entry which is preliminary data.</text>
</comment>
<dbReference type="Pfam" id="PF09424">
    <property type="entry name" value="YqeY"/>
    <property type="match status" value="1"/>
</dbReference>
<sequence>MTFFASFCLPARRQATHPLTHHSTIPPIRLMLKNDIDAAIKQAMLAKDKVRLTALRSIKSQIMLAETAEGASAAGLTPEAELKLLNKAAKQRRDAAAIYKEQFRSELEENELAELAIIEEFLPAQLSEADLVEKLVHIIQRVGATGPSDLGKVMGVAARELSGQADGKRISDALSHLLNNTNL</sequence>
<dbReference type="Gene3D" id="1.10.10.410">
    <property type="match status" value="1"/>
</dbReference>
<organism evidence="1 2">
    <name type="scientific">Hymenobacter properus</name>
    <dbReference type="NCBI Taxonomy" id="2791026"/>
    <lineage>
        <taxon>Bacteria</taxon>
        <taxon>Pseudomonadati</taxon>
        <taxon>Bacteroidota</taxon>
        <taxon>Cytophagia</taxon>
        <taxon>Cytophagales</taxon>
        <taxon>Hymenobacteraceae</taxon>
        <taxon>Hymenobacter</taxon>
    </lineage>
</organism>
<dbReference type="Proteomes" id="UP000645610">
    <property type="component" value="Unassembled WGS sequence"/>
</dbReference>
<dbReference type="InterPro" id="IPR023168">
    <property type="entry name" value="GatB_Yqey_C_2"/>
</dbReference>
<dbReference type="InterPro" id="IPR042184">
    <property type="entry name" value="YqeY/Aim41_N"/>
</dbReference>
<dbReference type="InterPro" id="IPR003789">
    <property type="entry name" value="Asn/Gln_tRNA_amidoTrase-B-like"/>
</dbReference>